<reference evidence="2" key="1">
    <citation type="submission" date="2023-10" db="EMBL/GenBank/DDBJ databases">
        <title>Genome assembly of Pristionchus species.</title>
        <authorList>
            <person name="Yoshida K."/>
            <person name="Sommer R.J."/>
        </authorList>
    </citation>
    <scope>NUCLEOTIDE SEQUENCE</scope>
    <source>
        <strain evidence="2">RS5133</strain>
    </source>
</reference>
<comment type="caution">
    <text evidence="2">The sequence shown here is derived from an EMBL/GenBank/DDBJ whole genome shotgun (WGS) entry which is preliminary data.</text>
</comment>
<organism evidence="2 3">
    <name type="scientific">Pristionchus fissidentatus</name>
    <dbReference type="NCBI Taxonomy" id="1538716"/>
    <lineage>
        <taxon>Eukaryota</taxon>
        <taxon>Metazoa</taxon>
        <taxon>Ecdysozoa</taxon>
        <taxon>Nematoda</taxon>
        <taxon>Chromadorea</taxon>
        <taxon>Rhabditida</taxon>
        <taxon>Rhabditina</taxon>
        <taxon>Diplogasteromorpha</taxon>
        <taxon>Diplogasteroidea</taxon>
        <taxon>Neodiplogasteridae</taxon>
        <taxon>Pristionchus</taxon>
    </lineage>
</organism>
<dbReference type="AlphaFoldDB" id="A0AAV5WTQ0"/>
<proteinExistence type="predicted"/>
<protein>
    <submittedName>
        <fullName evidence="2">Uncharacterized protein</fullName>
    </submittedName>
</protein>
<feature type="region of interest" description="Disordered" evidence="1">
    <location>
        <begin position="52"/>
        <end position="98"/>
    </location>
</feature>
<name>A0AAV5WTQ0_9BILA</name>
<dbReference type="Proteomes" id="UP001432322">
    <property type="component" value="Unassembled WGS sequence"/>
</dbReference>
<dbReference type="EMBL" id="BTSY01000006">
    <property type="protein sequence ID" value="GMT33069.1"/>
    <property type="molecule type" value="Genomic_DNA"/>
</dbReference>
<feature type="compositionally biased region" description="Polar residues" evidence="1">
    <location>
        <begin position="73"/>
        <end position="84"/>
    </location>
</feature>
<gene>
    <name evidence="2" type="ORF">PFISCL1PPCAC_24366</name>
</gene>
<keyword evidence="3" id="KW-1185">Reference proteome</keyword>
<evidence type="ECO:0000256" key="1">
    <source>
        <dbReference type="SAM" id="MobiDB-lite"/>
    </source>
</evidence>
<evidence type="ECO:0000313" key="2">
    <source>
        <dbReference type="EMBL" id="GMT33069.1"/>
    </source>
</evidence>
<sequence>MRTHQVDGQCVLLFHPSRQLPSERTTIWMVKKSIAITSYKLFRRSHADGYVSPASHSGGTRAATHFSDAYGTPPTQETSYQESSPHMPDHSEDYTITELKSSGQMNSIYYQDAASTSASFTNDPYLNYDSNQFYSPD</sequence>
<evidence type="ECO:0000313" key="3">
    <source>
        <dbReference type="Proteomes" id="UP001432322"/>
    </source>
</evidence>
<accession>A0AAV5WTQ0</accession>
<feature type="non-terminal residue" evidence="2">
    <location>
        <position position="137"/>
    </location>
</feature>